<dbReference type="FunFam" id="2.170.150.10:FF:000005">
    <property type="entry name" value="Guanine nucleotide exchange factor MSS4"/>
    <property type="match status" value="1"/>
</dbReference>
<evidence type="ECO:0000256" key="4">
    <source>
        <dbReference type="SAM" id="MobiDB-lite"/>
    </source>
</evidence>
<dbReference type="GO" id="GO:0007264">
    <property type="term" value="P:small GTPase-mediated signal transduction"/>
    <property type="evidence" value="ECO:0007669"/>
    <property type="project" value="InterPro"/>
</dbReference>
<proteinExistence type="predicted"/>
<dbReference type="GO" id="GO:0006892">
    <property type="term" value="P:post-Golgi vesicle-mediated transport"/>
    <property type="evidence" value="ECO:0007669"/>
    <property type="project" value="TreeGrafter"/>
</dbReference>
<dbReference type="GO" id="GO:0005085">
    <property type="term" value="F:guanyl-nucleotide exchange factor activity"/>
    <property type="evidence" value="ECO:0007669"/>
    <property type="project" value="UniProtKB-KW"/>
</dbReference>
<organism evidence="5">
    <name type="scientific">Schistocephalus solidus</name>
    <name type="common">Tapeworm</name>
    <dbReference type="NCBI Taxonomy" id="70667"/>
    <lineage>
        <taxon>Eukaryota</taxon>
        <taxon>Metazoa</taxon>
        <taxon>Spiralia</taxon>
        <taxon>Lophotrochozoa</taxon>
        <taxon>Platyhelminthes</taxon>
        <taxon>Cestoda</taxon>
        <taxon>Eucestoda</taxon>
        <taxon>Diphyllobothriidea</taxon>
        <taxon>Diphyllobothriidae</taxon>
        <taxon>Schistocephalus</taxon>
    </lineage>
</organism>
<name>A0A0X3P637_SCHSO</name>
<evidence type="ECO:0000256" key="3">
    <source>
        <dbReference type="ARBA" id="ARBA00022927"/>
    </source>
</evidence>
<dbReference type="PANTHER" id="PTHR13276:SF0">
    <property type="entry name" value="GUANINE NUCLEOTIDE EXCHANGE FACTOR MSS4"/>
    <property type="match status" value="1"/>
</dbReference>
<dbReference type="SUPFAM" id="SSF51316">
    <property type="entry name" value="Mss4-like"/>
    <property type="match status" value="1"/>
</dbReference>
<evidence type="ECO:0000256" key="2">
    <source>
        <dbReference type="ARBA" id="ARBA00022658"/>
    </source>
</evidence>
<dbReference type="Pfam" id="PF04421">
    <property type="entry name" value="Mss4"/>
    <property type="match status" value="1"/>
</dbReference>
<accession>A0A0X3P637</accession>
<dbReference type="InterPro" id="IPR007515">
    <property type="entry name" value="Mss4"/>
</dbReference>
<feature type="compositionally biased region" description="Polar residues" evidence="4">
    <location>
        <begin position="147"/>
        <end position="162"/>
    </location>
</feature>
<dbReference type="Gene3D" id="2.170.150.10">
    <property type="entry name" value="Metal Binding Protein, Guanine Nucleotide Exchange Factor, Chain A"/>
    <property type="match status" value="1"/>
</dbReference>
<dbReference type="EMBL" id="GEEE01015791">
    <property type="protein sequence ID" value="JAP47434.1"/>
    <property type="molecule type" value="Transcribed_RNA"/>
</dbReference>
<dbReference type="PROSITE" id="PS51796">
    <property type="entry name" value="MSS4"/>
    <property type="match status" value="1"/>
</dbReference>
<keyword evidence="3" id="KW-0653">Protein transport</keyword>
<dbReference type="AlphaFoldDB" id="A0A0X3P637"/>
<keyword evidence="1" id="KW-0813">Transport</keyword>
<protein>
    <submittedName>
        <fullName evidence="5">Guanine nucleotide exchange factor MSS4</fullName>
    </submittedName>
</protein>
<dbReference type="GO" id="GO:0016020">
    <property type="term" value="C:membrane"/>
    <property type="evidence" value="ECO:0007669"/>
    <property type="project" value="TreeGrafter"/>
</dbReference>
<dbReference type="GO" id="GO:0008270">
    <property type="term" value="F:zinc ion binding"/>
    <property type="evidence" value="ECO:0007669"/>
    <property type="project" value="TreeGrafter"/>
</dbReference>
<feature type="region of interest" description="Disordered" evidence="4">
    <location>
        <begin position="1"/>
        <end position="23"/>
    </location>
</feature>
<dbReference type="InterPro" id="IPR011057">
    <property type="entry name" value="Mss4-like_sf"/>
</dbReference>
<sequence>MSESQSNDSIRRPENGTKGAAVPQEKLYNPENIRCPRCSCIVFQKDTAFLTDKEFMLPVIAKKSEITTRGDEFPRELTSKFWTVNVMTDFENVGFCNAVGSIKYLVCADCELGPIGYHDTSVTQPPEFHIACCRVTPTQPKDLASSPPATDSNPTLVTQPST</sequence>
<dbReference type="GO" id="GO:0015031">
    <property type="term" value="P:protein transport"/>
    <property type="evidence" value="ECO:0007669"/>
    <property type="project" value="UniProtKB-KW"/>
</dbReference>
<feature type="region of interest" description="Disordered" evidence="4">
    <location>
        <begin position="141"/>
        <end position="162"/>
    </location>
</feature>
<dbReference type="PANTHER" id="PTHR13276">
    <property type="entry name" value="GUANINE NUCLEOTIDE EXCHANGE FACTOR MSS4"/>
    <property type="match status" value="1"/>
</dbReference>
<reference evidence="5" key="1">
    <citation type="submission" date="2016-01" db="EMBL/GenBank/DDBJ databases">
        <title>Reference transcriptome for the parasite Schistocephalus solidus: insights into the molecular evolution of parasitism.</title>
        <authorList>
            <person name="Hebert F.O."/>
            <person name="Grambauer S."/>
            <person name="Barber I."/>
            <person name="Landry C.R."/>
            <person name="Aubin-Horth N."/>
        </authorList>
    </citation>
    <scope>NUCLEOTIDE SEQUENCE</scope>
</reference>
<dbReference type="InterPro" id="IPR011323">
    <property type="entry name" value="Mss4/transl-control_tumour"/>
</dbReference>
<evidence type="ECO:0000313" key="5">
    <source>
        <dbReference type="EMBL" id="JAP47434.1"/>
    </source>
</evidence>
<evidence type="ECO:0000256" key="1">
    <source>
        <dbReference type="ARBA" id="ARBA00022448"/>
    </source>
</evidence>
<gene>
    <name evidence="5" type="primary">MSS4</name>
    <name evidence="5" type="ORF">TR113762</name>
</gene>
<keyword evidence="2" id="KW-0344">Guanine-nucleotide releasing factor</keyword>
<dbReference type="EMBL" id="GEEE01019172">
    <property type="protein sequence ID" value="JAP44053.1"/>
    <property type="molecule type" value="Transcribed_RNA"/>
</dbReference>
<dbReference type="GO" id="GO:0005829">
    <property type="term" value="C:cytosol"/>
    <property type="evidence" value="ECO:0007669"/>
    <property type="project" value="TreeGrafter"/>
</dbReference>